<organism evidence="2 3">
    <name type="scientific">Psittacicella hinzii</name>
    <dbReference type="NCBI Taxonomy" id="2028575"/>
    <lineage>
        <taxon>Bacteria</taxon>
        <taxon>Pseudomonadati</taxon>
        <taxon>Pseudomonadota</taxon>
        <taxon>Gammaproteobacteria</taxon>
        <taxon>Pasteurellales</taxon>
        <taxon>Psittacicellaceae</taxon>
        <taxon>Psittacicella</taxon>
    </lineage>
</organism>
<comment type="caution">
    <text evidence="2">The sequence shown here is derived from an EMBL/GenBank/DDBJ whole genome shotgun (WGS) entry which is preliminary data.</text>
</comment>
<dbReference type="Proteomes" id="UP000265691">
    <property type="component" value="Unassembled WGS sequence"/>
</dbReference>
<keyword evidence="3" id="KW-1185">Reference proteome</keyword>
<protein>
    <recommendedName>
        <fullName evidence="4">BspA family leucine-rich repeat surface protein</fullName>
    </recommendedName>
</protein>
<evidence type="ECO:0000256" key="1">
    <source>
        <dbReference type="SAM" id="Phobius"/>
    </source>
</evidence>
<dbReference type="Pfam" id="PF03382">
    <property type="entry name" value="DUF285"/>
    <property type="match status" value="2"/>
</dbReference>
<sequence length="375" mass="43331">MSYNLKTIIASALITATLSIGSYFAYKNKPKTFINPIYSKEQIGELYGTNLSQAKEKFVFTNSQALKSFIKQYLEDNKLRQVVDLNFIDISNIKDLNFVFSGDVSGFTEEELKKEGLQDLPKIKNGDKYSVCKSTFNHKVDISRWDTSNVTDLRSTFACSSVDFGISKWNTSQVTNMQGTFMLALKFNGDISNWNTSKVTDLFSAFAGARSFAGDLSKWDVSNVEYLDYTFFMATVFNSDLSNWNVSNVKNMKFTFAIAEKFTSDLSRWNVSNVRSFLATFYGASSFYSNLSLWNTSKAYTISWMFAFTNFRTDLNFWNLSSVEYAEKTFFNSQFREFDIYNWKNKIPSLYNKLEFNKNYSEDDLYKYEANPKKR</sequence>
<reference evidence="2 3" key="1">
    <citation type="submission" date="2017-08" db="EMBL/GenBank/DDBJ databases">
        <title>Reclassification of Bisgaard taxon 37 and 44.</title>
        <authorList>
            <person name="Christensen H."/>
        </authorList>
    </citation>
    <scope>NUCLEOTIDE SEQUENCE [LARGE SCALE GENOMIC DNA]</scope>
    <source>
        <strain evidence="2 3">B96_3</strain>
    </source>
</reference>
<dbReference type="RefSeq" id="WP_119525045.1">
    <property type="nucleotide sequence ID" value="NZ_NRHC01000043.1"/>
</dbReference>
<evidence type="ECO:0000313" key="3">
    <source>
        <dbReference type="Proteomes" id="UP000265691"/>
    </source>
</evidence>
<feature type="transmembrane region" description="Helical" evidence="1">
    <location>
        <begin position="7"/>
        <end position="26"/>
    </location>
</feature>
<dbReference type="OrthoDB" id="5855837at2"/>
<dbReference type="InterPro" id="IPR011889">
    <property type="entry name" value="Liste_lipo_26"/>
</dbReference>
<accession>A0A3A1Y6G3</accession>
<dbReference type="AlphaFoldDB" id="A0A3A1Y6G3"/>
<keyword evidence="1" id="KW-1133">Transmembrane helix</keyword>
<dbReference type="NCBIfam" id="TIGR02167">
    <property type="entry name" value="Liste_lipo_26"/>
    <property type="match status" value="3"/>
</dbReference>
<proteinExistence type="predicted"/>
<keyword evidence="1" id="KW-0472">Membrane</keyword>
<gene>
    <name evidence="2" type="ORF">CKF54_04090</name>
</gene>
<evidence type="ECO:0000313" key="2">
    <source>
        <dbReference type="EMBL" id="RIY32880.1"/>
    </source>
</evidence>
<dbReference type="InterPro" id="IPR005046">
    <property type="entry name" value="DUF285"/>
</dbReference>
<dbReference type="EMBL" id="NRHC01000043">
    <property type="protein sequence ID" value="RIY32880.1"/>
    <property type="molecule type" value="Genomic_DNA"/>
</dbReference>
<evidence type="ECO:0008006" key="4">
    <source>
        <dbReference type="Google" id="ProtNLM"/>
    </source>
</evidence>
<name>A0A3A1Y6G3_9GAMM</name>
<keyword evidence="1" id="KW-0812">Transmembrane</keyword>